<comment type="caution">
    <text evidence="2">The sequence shown here is derived from an EMBL/GenBank/DDBJ whole genome shotgun (WGS) entry which is preliminary data.</text>
</comment>
<dbReference type="Proteomes" id="UP000093514">
    <property type="component" value="Unassembled WGS sequence"/>
</dbReference>
<gene>
    <name evidence="2" type="ORF">U472_08055</name>
</gene>
<comment type="similarity">
    <text evidence="1">Belongs to the asp23 family.</text>
</comment>
<dbReference type="PANTHER" id="PTHR34297:SF2">
    <property type="entry name" value="ASP23_GLS24 FAMILY ENVELOPE STRESS RESPONSE PROTEIN"/>
    <property type="match status" value="1"/>
</dbReference>
<evidence type="ECO:0000313" key="3">
    <source>
        <dbReference type="Proteomes" id="UP000093514"/>
    </source>
</evidence>
<evidence type="ECO:0008006" key="4">
    <source>
        <dbReference type="Google" id="ProtNLM"/>
    </source>
</evidence>
<reference evidence="3" key="1">
    <citation type="submission" date="2016-07" db="EMBL/GenBank/DDBJ databases">
        <authorList>
            <person name="Florea S."/>
            <person name="Webb J.S."/>
            <person name="Jaromczyk J."/>
            <person name="Schardl C.L."/>
        </authorList>
    </citation>
    <scope>NUCLEOTIDE SEQUENCE [LARGE SCALE GENOMIC DNA]</scope>
    <source>
        <strain evidence="3">Z6</strain>
    </source>
</reference>
<name>A0A1C0A6W4_9FIRM</name>
<organism evidence="2 3">
    <name type="scientific">Orenia metallireducens</name>
    <dbReference type="NCBI Taxonomy" id="1413210"/>
    <lineage>
        <taxon>Bacteria</taxon>
        <taxon>Bacillati</taxon>
        <taxon>Bacillota</taxon>
        <taxon>Clostridia</taxon>
        <taxon>Halanaerobiales</taxon>
        <taxon>Halobacteroidaceae</taxon>
        <taxon>Orenia</taxon>
    </lineage>
</organism>
<dbReference type="InterPro" id="IPR005531">
    <property type="entry name" value="Asp23"/>
</dbReference>
<evidence type="ECO:0000256" key="1">
    <source>
        <dbReference type="ARBA" id="ARBA00005721"/>
    </source>
</evidence>
<dbReference type="AlphaFoldDB" id="A0A1C0A6W4"/>
<evidence type="ECO:0000313" key="2">
    <source>
        <dbReference type="EMBL" id="OCL25972.1"/>
    </source>
</evidence>
<dbReference type="RefSeq" id="WP_068717320.1">
    <property type="nucleotide sequence ID" value="NZ_LWDV01000009.1"/>
</dbReference>
<dbReference type="OrthoDB" id="9793465at2"/>
<dbReference type="Pfam" id="PF03780">
    <property type="entry name" value="Asp23"/>
    <property type="match status" value="1"/>
</dbReference>
<protein>
    <recommendedName>
        <fullName evidence="4">Alkaline-shock protein</fullName>
    </recommendedName>
</protein>
<dbReference type="PANTHER" id="PTHR34297">
    <property type="entry name" value="HYPOTHETICAL CYTOSOLIC PROTEIN-RELATED"/>
    <property type="match status" value="1"/>
</dbReference>
<proteinExistence type="inferred from homology"/>
<keyword evidence="3" id="KW-1185">Reference proteome</keyword>
<dbReference type="EMBL" id="LWDV01000009">
    <property type="protein sequence ID" value="OCL25972.1"/>
    <property type="molecule type" value="Genomic_DNA"/>
</dbReference>
<sequence>MTTGQELTNELGMVKISEEVISIIAGLAAMECYGLVGMAGKTIQDGLAKLLGNDHLSKGVEVETTEEGVSVDLYIIVEYGTKISEVANNIIDRVKYTLEEMTGVNVLEVNINVQGVRVNNAT</sequence>
<accession>A0A1C0A6W4</accession>
<reference evidence="2 3" key="2">
    <citation type="submission" date="2016-08" db="EMBL/GenBank/DDBJ databases">
        <title>Orenia metallireducens sp. nov. strain Z6, a Novel Metal-reducing Firmicute from the Deep Subsurface.</title>
        <authorList>
            <person name="Maxim B.I."/>
            <person name="Kenneth K."/>
            <person name="Flynn T.M."/>
            <person name="Oloughlin E.J."/>
            <person name="Locke R.A."/>
            <person name="Weber J.R."/>
            <person name="Egan S.M."/>
            <person name="Mackie R.I."/>
            <person name="Cann I.K."/>
        </authorList>
    </citation>
    <scope>NUCLEOTIDE SEQUENCE [LARGE SCALE GENOMIC DNA]</scope>
    <source>
        <strain evidence="2 3">Z6</strain>
    </source>
</reference>